<accession>A0A1V2A9K9</accession>
<proteinExistence type="predicted"/>
<feature type="compositionally biased region" description="Basic and acidic residues" evidence="1">
    <location>
        <begin position="30"/>
        <end position="52"/>
    </location>
</feature>
<protein>
    <submittedName>
        <fullName evidence="2">Uncharacterized protein</fullName>
    </submittedName>
</protein>
<organism evidence="2 3">
    <name type="scientific">Domibacillus epiphyticus</name>
    <dbReference type="NCBI Taxonomy" id="1714355"/>
    <lineage>
        <taxon>Bacteria</taxon>
        <taxon>Bacillati</taxon>
        <taxon>Bacillota</taxon>
        <taxon>Bacilli</taxon>
        <taxon>Bacillales</taxon>
        <taxon>Bacillaceae</taxon>
        <taxon>Domibacillus</taxon>
    </lineage>
</organism>
<dbReference type="Proteomes" id="UP000188613">
    <property type="component" value="Unassembled WGS sequence"/>
</dbReference>
<dbReference type="AlphaFoldDB" id="A0A1V2A9K9"/>
<reference evidence="2 3" key="1">
    <citation type="submission" date="2016-12" db="EMBL/GenBank/DDBJ databases">
        <title>Domibacillus sp. SAB 38T whole genome sequencing.</title>
        <authorList>
            <person name="Verma A."/>
            <person name="Ojha A.K."/>
            <person name="Krishnamurthi S."/>
        </authorList>
    </citation>
    <scope>NUCLEOTIDE SEQUENCE [LARGE SCALE GENOMIC DNA]</scope>
    <source>
        <strain evidence="2 3">SAB 38</strain>
    </source>
</reference>
<name>A0A1V2A9K9_9BACI</name>
<feature type="region of interest" description="Disordered" evidence="1">
    <location>
        <begin position="19"/>
        <end position="85"/>
    </location>
</feature>
<gene>
    <name evidence="2" type="ORF">BTO28_06760</name>
</gene>
<keyword evidence="3" id="KW-1185">Reference proteome</keyword>
<dbReference type="RefSeq" id="WP_076764770.1">
    <property type="nucleotide sequence ID" value="NZ_MSFI01000009.1"/>
</dbReference>
<comment type="caution">
    <text evidence="2">The sequence shown here is derived from an EMBL/GenBank/DDBJ whole genome shotgun (WGS) entry which is preliminary data.</text>
</comment>
<evidence type="ECO:0000313" key="2">
    <source>
        <dbReference type="EMBL" id="OMP67637.1"/>
    </source>
</evidence>
<dbReference type="OrthoDB" id="1798639at2"/>
<dbReference type="STRING" id="1714355.BTO28_06760"/>
<evidence type="ECO:0000256" key="1">
    <source>
        <dbReference type="SAM" id="MobiDB-lite"/>
    </source>
</evidence>
<evidence type="ECO:0000313" key="3">
    <source>
        <dbReference type="Proteomes" id="UP000188613"/>
    </source>
</evidence>
<sequence>MEGLILAIIAGLISMFFNKEKNKDKKRAPKKGEQHEKKLAEKAEKKVKELSDHPPIPKPVQISEQRQPRPRKPVSPPIKGAEEWSDQDFLRGIILSEVLGPPKSKRKK</sequence>
<dbReference type="EMBL" id="MSFI01000009">
    <property type="protein sequence ID" value="OMP67637.1"/>
    <property type="molecule type" value="Genomic_DNA"/>
</dbReference>